<evidence type="ECO:0000313" key="1">
    <source>
        <dbReference type="EMBL" id="MBX56264.1"/>
    </source>
</evidence>
<dbReference type="EMBL" id="GGEC01075780">
    <property type="protein sequence ID" value="MBX56264.1"/>
    <property type="molecule type" value="Transcribed_RNA"/>
</dbReference>
<name>A0A2P2PNG8_RHIMU</name>
<dbReference type="AlphaFoldDB" id="A0A2P2PNG8"/>
<reference evidence="1" key="1">
    <citation type="submission" date="2018-02" db="EMBL/GenBank/DDBJ databases">
        <title>Rhizophora mucronata_Transcriptome.</title>
        <authorList>
            <person name="Meera S.P."/>
            <person name="Sreeshan A."/>
            <person name="Augustine A."/>
        </authorList>
    </citation>
    <scope>NUCLEOTIDE SEQUENCE</scope>
    <source>
        <tissue evidence="1">Leaf</tissue>
    </source>
</reference>
<protein>
    <submittedName>
        <fullName evidence="1">Uncharacterized protein</fullName>
    </submittedName>
</protein>
<accession>A0A2P2PNG8</accession>
<proteinExistence type="predicted"/>
<organism evidence="1">
    <name type="scientific">Rhizophora mucronata</name>
    <name type="common">Asiatic mangrove</name>
    <dbReference type="NCBI Taxonomy" id="61149"/>
    <lineage>
        <taxon>Eukaryota</taxon>
        <taxon>Viridiplantae</taxon>
        <taxon>Streptophyta</taxon>
        <taxon>Embryophyta</taxon>
        <taxon>Tracheophyta</taxon>
        <taxon>Spermatophyta</taxon>
        <taxon>Magnoliopsida</taxon>
        <taxon>eudicotyledons</taxon>
        <taxon>Gunneridae</taxon>
        <taxon>Pentapetalae</taxon>
        <taxon>rosids</taxon>
        <taxon>fabids</taxon>
        <taxon>Malpighiales</taxon>
        <taxon>Rhizophoraceae</taxon>
        <taxon>Rhizophora</taxon>
    </lineage>
</organism>
<sequence length="42" mass="5108">MTKTFNKIIEMKLFLTLGSRKLYFKGFSSYYYYFFNLFASPT</sequence>